<keyword evidence="2" id="KW-1185">Reference proteome</keyword>
<comment type="caution">
    <text evidence="1">The sequence shown here is derived from an EMBL/GenBank/DDBJ whole genome shotgun (WGS) entry which is preliminary data.</text>
</comment>
<proteinExistence type="predicted"/>
<accession>A0A6N7W891</accession>
<dbReference type="Proteomes" id="UP000470875">
    <property type="component" value="Unassembled WGS sequence"/>
</dbReference>
<name>A0A6N7W891_9ACTO</name>
<dbReference type="RefSeq" id="WP_154487576.1">
    <property type="nucleotide sequence ID" value="NZ_VULO01000021.1"/>
</dbReference>
<gene>
    <name evidence="1" type="ORF">FYJ24_12085</name>
</gene>
<dbReference type="EMBL" id="VULO01000021">
    <property type="protein sequence ID" value="MSS85465.1"/>
    <property type="molecule type" value="Genomic_DNA"/>
</dbReference>
<dbReference type="AlphaFoldDB" id="A0A6N7W891"/>
<reference evidence="1 2" key="1">
    <citation type="submission" date="2019-08" db="EMBL/GenBank/DDBJ databases">
        <title>In-depth cultivation of the pig gut microbiome towards novel bacterial diversity and tailored functional studies.</title>
        <authorList>
            <person name="Wylensek D."/>
            <person name="Hitch T.C.A."/>
            <person name="Clavel T."/>
        </authorList>
    </citation>
    <scope>NUCLEOTIDE SEQUENCE [LARGE SCALE GENOMIC DNA]</scope>
    <source>
        <strain evidence="1 2">WB03_NA08</strain>
    </source>
</reference>
<sequence>MTNQAIQESGMTFGPFPEGHCLYIEESDLYRRIQNHVQMAEFLLLKNSRKGEPVLWVVEAKSSSPRPETKPNFDEFVAEIRDKLINAFSLTLAACLGRHDTADESIPARFREVDWSGQDVKLVLVINGHRDAWLQPLKDAIEV</sequence>
<protein>
    <submittedName>
        <fullName evidence="1">Uncharacterized protein</fullName>
    </submittedName>
</protein>
<organism evidence="1 2">
    <name type="scientific">Scrofimicrobium canadense</name>
    <dbReference type="NCBI Taxonomy" id="2652290"/>
    <lineage>
        <taxon>Bacteria</taxon>
        <taxon>Bacillati</taxon>
        <taxon>Actinomycetota</taxon>
        <taxon>Actinomycetes</taxon>
        <taxon>Actinomycetales</taxon>
        <taxon>Actinomycetaceae</taxon>
        <taxon>Scrofimicrobium</taxon>
    </lineage>
</organism>
<evidence type="ECO:0000313" key="2">
    <source>
        <dbReference type="Proteomes" id="UP000470875"/>
    </source>
</evidence>
<evidence type="ECO:0000313" key="1">
    <source>
        <dbReference type="EMBL" id="MSS85465.1"/>
    </source>
</evidence>